<dbReference type="AlphaFoldDB" id="A0A6A4GAA1"/>
<sequence>NECLPTTKELPPTFQIDKMPLCSSFTHPQKPQKLFYGFGLDYADCIEYHKQHQLPCPPSAKHPGSLIELTHDVADRLRQRCNFDELDIFAPYATEYDLMVYLYDSYTFKYRELVDEEEEEVMEILKKKLPRLKGQKPRWFLPIVQL</sequence>
<protein>
    <submittedName>
        <fullName evidence="1">Uncharacterized protein</fullName>
    </submittedName>
</protein>
<keyword evidence="2" id="KW-1185">Reference proteome</keyword>
<dbReference type="OrthoDB" id="3260206at2759"/>
<dbReference type="Proteomes" id="UP000799118">
    <property type="component" value="Unassembled WGS sequence"/>
</dbReference>
<organism evidence="1 2">
    <name type="scientific">Gymnopus androsaceus JB14</name>
    <dbReference type="NCBI Taxonomy" id="1447944"/>
    <lineage>
        <taxon>Eukaryota</taxon>
        <taxon>Fungi</taxon>
        <taxon>Dikarya</taxon>
        <taxon>Basidiomycota</taxon>
        <taxon>Agaricomycotina</taxon>
        <taxon>Agaricomycetes</taxon>
        <taxon>Agaricomycetidae</taxon>
        <taxon>Agaricales</taxon>
        <taxon>Marasmiineae</taxon>
        <taxon>Omphalotaceae</taxon>
        <taxon>Gymnopus</taxon>
    </lineage>
</organism>
<name>A0A6A4GAA1_9AGAR</name>
<accession>A0A6A4GAA1</accession>
<evidence type="ECO:0000313" key="2">
    <source>
        <dbReference type="Proteomes" id="UP000799118"/>
    </source>
</evidence>
<dbReference type="EMBL" id="ML771638">
    <property type="protein sequence ID" value="KAE9382387.1"/>
    <property type="molecule type" value="Genomic_DNA"/>
</dbReference>
<evidence type="ECO:0000313" key="1">
    <source>
        <dbReference type="EMBL" id="KAE9382387.1"/>
    </source>
</evidence>
<gene>
    <name evidence="1" type="ORF">BT96DRAFT_845564</name>
</gene>
<proteinExistence type="predicted"/>
<reference evidence="1" key="1">
    <citation type="journal article" date="2019" name="Environ. Microbiol.">
        <title>Fungal ecological strategies reflected in gene transcription - a case study of two litter decomposers.</title>
        <authorList>
            <person name="Barbi F."/>
            <person name="Kohler A."/>
            <person name="Barry K."/>
            <person name="Baskaran P."/>
            <person name="Daum C."/>
            <person name="Fauchery L."/>
            <person name="Ihrmark K."/>
            <person name="Kuo A."/>
            <person name="LaButti K."/>
            <person name="Lipzen A."/>
            <person name="Morin E."/>
            <person name="Grigoriev I.V."/>
            <person name="Henrissat B."/>
            <person name="Lindahl B."/>
            <person name="Martin F."/>
        </authorList>
    </citation>
    <scope>NUCLEOTIDE SEQUENCE</scope>
    <source>
        <strain evidence="1">JB14</strain>
    </source>
</reference>
<feature type="non-terminal residue" evidence="1">
    <location>
        <position position="1"/>
    </location>
</feature>